<evidence type="ECO:0000313" key="6">
    <source>
        <dbReference type="EMBL" id="OFI36348.1"/>
    </source>
</evidence>
<dbReference type="SUPFAM" id="SSF52540">
    <property type="entry name" value="P-loop containing nucleoside triphosphate hydrolases"/>
    <property type="match status" value="1"/>
</dbReference>
<keyword evidence="6" id="KW-0449">Lipoprotein</keyword>
<comment type="caution">
    <text evidence="6">The sequence shown here is derived from an EMBL/GenBank/DDBJ whole genome shotgun (WGS) entry which is preliminary data.</text>
</comment>
<dbReference type="PROSITE" id="PS50893">
    <property type="entry name" value="ABC_TRANSPORTER_2"/>
    <property type="match status" value="1"/>
</dbReference>
<organism evidence="6 7">
    <name type="scientific">Alteromonas lipolytica</name>
    <dbReference type="NCBI Taxonomy" id="1856405"/>
    <lineage>
        <taxon>Bacteria</taxon>
        <taxon>Pseudomonadati</taxon>
        <taxon>Pseudomonadota</taxon>
        <taxon>Gammaproteobacteria</taxon>
        <taxon>Alteromonadales</taxon>
        <taxon>Alteromonadaceae</taxon>
        <taxon>Alteromonas/Salinimonas group</taxon>
        <taxon>Alteromonas</taxon>
    </lineage>
</organism>
<dbReference type="GO" id="GO:0016887">
    <property type="term" value="F:ATP hydrolysis activity"/>
    <property type="evidence" value="ECO:0007669"/>
    <property type="project" value="InterPro"/>
</dbReference>
<evidence type="ECO:0000313" key="7">
    <source>
        <dbReference type="Proteomes" id="UP000176037"/>
    </source>
</evidence>
<dbReference type="OrthoDB" id="9801477at2"/>
<name>A0A1E8FL46_9ALTE</name>
<dbReference type="InterPro" id="IPR003439">
    <property type="entry name" value="ABC_transporter-like_ATP-bd"/>
</dbReference>
<accession>A0A1E8FL46</accession>
<dbReference type="STRING" id="1856405.BFC17_00265"/>
<evidence type="ECO:0000259" key="5">
    <source>
        <dbReference type="PROSITE" id="PS50893"/>
    </source>
</evidence>
<dbReference type="InterPro" id="IPR017911">
    <property type="entry name" value="MacB-like_ATP-bd"/>
</dbReference>
<keyword evidence="7" id="KW-1185">Reference proteome</keyword>
<dbReference type="CDD" id="cd03255">
    <property type="entry name" value="ABC_MJ0796_LolCDE_FtsE"/>
    <property type="match status" value="1"/>
</dbReference>
<proteinExistence type="inferred from homology"/>
<dbReference type="PROSITE" id="PS00211">
    <property type="entry name" value="ABC_TRANSPORTER_1"/>
    <property type="match status" value="1"/>
</dbReference>
<evidence type="ECO:0000256" key="3">
    <source>
        <dbReference type="ARBA" id="ARBA00022741"/>
    </source>
</evidence>
<dbReference type="RefSeq" id="WP_070174459.1">
    <property type="nucleotide sequence ID" value="NZ_BMJR01000004.1"/>
</dbReference>
<gene>
    <name evidence="6" type="ORF">BFC17_00265</name>
</gene>
<dbReference type="SMART" id="SM00382">
    <property type="entry name" value="AAA"/>
    <property type="match status" value="1"/>
</dbReference>
<dbReference type="InterPro" id="IPR027417">
    <property type="entry name" value="P-loop_NTPase"/>
</dbReference>
<feature type="domain" description="ABC transporter" evidence="5">
    <location>
        <begin position="2"/>
        <end position="217"/>
    </location>
</feature>
<dbReference type="InterPro" id="IPR003593">
    <property type="entry name" value="AAA+_ATPase"/>
</dbReference>
<dbReference type="Proteomes" id="UP000176037">
    <property type="component" value="Unassembled WGS sequence"/>
</dbReference>
<comment type="similarity">
    <text evidence="1">Belongs to the ABC transporter superfamily.</text>
</comment>
<dbReference type="GO" id="GO:0005524">
    <property type="term" value="F:ATP binding"/>
    <property type="evidence" value="ECO:0007669"/>
    <property type="project" value="UniProtKB-KW"/>
</dbReference>
<keyword evidence="3" id="KW-0547">Nucleotide-binding</keyword>
<dbReference type="AlphaFoldDB" id="A0A1E8FL46"/>
<dbReference type="EMBL" id="MJIC01000001">
    <property type="protein sequence ID" value="OFI36348.1"/>
    <property type="molecule type" value="Genomic_DNA"/>
</dbReference>
<dbReference type="Gene3D" id="3.40.50.300">
    <property type="entry name" value="P-loop containing nucleotide triphosphate hydrolases"/>
    <property type="match status" value="1"/>
</dbReference>
<dbReference type="InterPro" id="IPR017871">
    <property type="entry name" value="ABC_transporter-like_CS"/>
</dbReference>
<dbReference type="PANTHER" id="PTHR42798">
    <property type="entry name" value="LIPOPROTEIN-RELEASING SYSTEM ATP-BINDING PROTEIN LOLD"/>
    <property type="match status" value="1"/>
</dbReference>
<protein>
    <submittedName>
        <fullName evidence="6">Lipoprotein ABC transporter ATP-binding protein</fullName>
    </submittedName>
</protein>
<evidence type="ECO:0000256" key="4">
    <source>
        <dbReference type="ARBA" id="ARBA00022840"/>
    </source>
</evidence>
<reference evidence="6 7" key="1">
    <citation type="submission" date="2016-09" db="EMBL/GenBank/DDBJ databases">
        <title>Alteromonas lipolytica, a new species isolated from sea water.</title>
        <authorList>
            <person name="Wu Y.-H."/>
            <person name="Cheng H."/>
            <person name="Xu X.-W."/>
        </authorList>
    </citation>
    <scope>NUCLEOTIDE SEQUENCE [LARGE SCALE GENOMIC DNA]</scope>
    <source>
        <strain evidence="6 7">JW12</strain>
    </source>
</reference>
<sequence length="217" mass="23239">MIAVSELTKTYAGASSPIIDGLSLQVKAGQSASIQGASGCGKSTLLALLAGFEQSDSGSINIAGQPLQTLTTSQADTFRKNHLGVIFQQFNLLECFNVWDNVAFTARLKGNYDKARQTLLLENLGLAHHFKSPVSRLSGGEQQRVAIARALNHQPEVVLADEPTGNLDEQTSDSVSNLLFAYCQEQGASLVVVTHSGDVASRAQMQFRLHLGRLQAV</sequence>
<keyword evidence="2" id="KW-0813">Transport</keyword>
<evidence type="ECO:0000256" key="1">
    <source>
        <dbReference type="ARBA" id="ARBA00005417"/>
    </source>
</evidence>
<keyword evidence="4 6" id="KW-0067">ATP-binding</keyword>
<evidence type="ECO:0000256" key="2">
    <source>
        <dbReference type="ARBA" id="ARBA00022448"/>
    </source>
</evidence>
<dbReference type="PANTHER" id="PTHR42798:SF2">
    <property type="entry name" value="ABC TRANSPORTER ATP-BINDING PROTEIN MG467-RELATED"/>
    <property type="match status" value="1"/>
</dbReference>
<dbReference type="Pfam" id="PF00005">
    <property type="entry name" value="ABC_tran"/>
    <property type="match status" value="1"/>
</dbReference>